<organism evidence="1 2">
    <name type="scientific">Plasmodium malariae</name>
    <dbReference type="NCBI Taxonomy" id="5858"/>
    <lineage>
        <taxon>Eukaryota</taxon>
        <taxon>Sar</taxon>
        <taxon>Alveolata</taxon>
        <taxon>Apicomplexa</taxon>
        <taxon>Aconoidasida</taxon>
        <taxon>Haemosporida</taxon>
        <taxon>Plasmodiidae</taxon>
        <taxon>Plasmodium</taxon>
        <taxon>Plasmodium (Plasmodium)</taxon>
    </lineage>
</organism>
<dbReference type="EMBL" id="LT594497">
    <property type="protein sequence ID" value="SBT71495.1"/>
    <property type="molecule type" value="Genomic_DNA"/>
</dbReference>
<accession>A0A1C3KD20</accession>
<dbReference type="GO" id="GO:0000724">
    <property type="term" value="P:double-strand break repair via homologous recombination"/>
    <property type="evidence" value="ECO:0007669"/>
    <property type="project" value="InterPro"/>
</dbReference>
<dbReference type="GO" id="GO:0005657">
    <property type="term" value="C:replication fork"/>
    <property type="evidence" value="ECO:0007669"/>
    <property type="project" value="InterPro"/>
</dbReference>
<reference evidence="1 2" key="1">
    <citation type="submission" date="2016-06" db="EMBL/GenBank/DDBJ databases">
        <authorList>
            <consortium name="Pathogen Informatics"/>
        </authorList>
    </citation>
    <scope>NUCLEOTIDE SEQUENCE [LARGE SCALE GENOMIC DNA]</scope>
    <source>
        <strain evidence="1">PmlGA01</strain>
    </source>
</reference>
<dbReference type="InterPro" id="IPR030547">
    <property type="entry name" value="XRCC2"/>
</dbReference>
<name>A0A1C3KD20_PLAMA</name>
<evidence type="ECO:0000313" key="2">
    <source>
        <dbReference type="Proteomes" id="UP000219799"/>
    </source>
</evidence>
<dbReference type="VEuPathDB" id="PlasmoDB:PmUG01_09049400"/>
<dbReference type="Gene3D" id="3.40.50.300">
    <property type="entry name" value="P-loop containing nucleotide triphosphate hydrolases"/>
    <property type="match status" value="1"/>
</dbReference>
<dbReference type="PANTHER" id="PTHR46644:SF2">
    <property type="entry name" value="DNA REPAIR PROTEIN XRCC2"/>
    <property type="match status" value="1"/>
</dbReference>
<proteinExistence type="predicted"/>
<dbReference type="AlphaFoldDB" id="A0A1C3KD20"/>
<dbReference type="GO" id="GO:0033063">
    <property type="term" value="C:Rad51B-Rad51C-Rad51D-XRCC2 complex"/>
    <property type="evidence" value="ECO:0007669"/>
    <property type="project" value="InterPro"/>
</dbReference>
<evidence type="ECO:0000313" key="1">
    <source>
        <dbReference type="EMBL" id="SBT71495.1"/>
    </source>
</evidence>
<dbReference type="SUPFAM" id="SSF52540">
    <property type="entry name" value="P-loop containing nucleoside triphosphate hydrolases"/>
    <property type="match status" value="1"/>
</dbReference>
<dbReference type="Proteomes" id="UP000219799">
    <property type="component" value="Chromosome 9"/>
</dbReference>
<dbReference type="PANTHER" id="PTHR46644">
    <property type="entry name" value="DNA REPAIR PROTEIN XRCC2"/>
    <property type="match status" value="1"/>
</dbReference>
<sequence>MANKGGEGINIDCTCLDLFEEPTKTYYFYDCAILKKCIQNGALKESESVCIYGKENCGKTLLLTEIVADLTAVKELKGMNSKVVFLDCDLSFNYKNYENMIYNKFDKYISNSYKRNDHTSNSYVSNNHMSTNPNVNIINTNNKLKKENLKKIYLEKSFSNIYYMPIFNPGHLLVILNTLKILLEKKVFIEALFFDSLSFWNFCKYDKINFFSDKNYVKRNSFELLDYVFTLILNLKKKYKFLFFYTKLCNEDRFIEYIINLSINEKHGEQIKNVEKKQEKQVAGEKVNTLKQVFFLIPHNFNDILKTHIFLKKDFATNNYLMEKPFFIFLIPNEKKQFTHINKNSNFTNLNFLLCLSSEMKDKDKDSYSKFFFMITNSHTIVPL</sequence>
<gene>
    <name evidence="1" type="primary">PmlGA01_090040700</name>
    <name evidence="1" type="ORF">PMLGA01_090040700</name>
</gene>
<protein>
    <submittedName>
        <fullName evidence="1">P-loop containing nucleoside triphosphate hydrolase, putative</fullName>
        <ecNumber evidence="1">3.6.1.15</ecNumber>
    </submittedName>
</protein>
<dbReference type="InterPro" id="IPR027417">
    <property type="entry name" value="P-loop_NTPase"/>
</dbReference>
<dbReference type="EC" id="3.6.1.15" evidence="1"/>
<keyword evidence="1" id="KW-0378">Hydrolase</keyword>
<dbReference type="GO" id="GO:0017111">
    <property type="term" value="F:ribonucleoside triphosphate phosphatase activity"/>
    <property type="evidence" value="ECO:0007669"/>
    <property type="project" value="UniProtKB-EC"/>
</dbReference>